<evidence type="ECO:0000313" key="1">
    <source>
        <dbReference type="EMBL" id="QWG00780.1"/>
    </source>
</evidence>
<organism evidence="1 2">
    <name type="scientific">Flammeovirga yaeyamensis</name>
    <dbReference type="NCBI Taxonomy" id="367791"/>
    <lineage>
        <taxon>Bacteria</taxon>
        <taxon>Pseudomonadati</taxon>
        <taxon>Bacteroidota</taxon>
        <taxon>Cytophagia</taxon>
        <taxon>Cytophagales</taxon>
        <taxon>Flammeovirgaceae</taxon>
        <taxon>Flammeovirga</taxon>
    </lineage>
</organism>
<dbReference type="AlphaFoldDB" id="A0AAX1MZX0"/>
<protein>
    <recommendedName>
        <fullName evidence="3">Outer membrane protein beta-barrel domain-containing protein</fullName>
    </recommendedName>
</protein>
<dbReference type="RefSeq" id="WP_169665116.1">
    <property type="nucleotide sequence ID" value="NZ_CP076132.1"/>
</dbReference>
<evidence type="ECO:0000313" key="2">
    <source>
        <dbReference type="Proteomes" id="UP000678679"/>
    </source>
</evidence>
<sequence length="232" mass="26032">MKKLSLFYLLFCLLLYPKISKSQSLDLGIGGSGFIPTGTLAQNISSNYSCGLALDLHYSFPKSPFTVGVNFDYILTDQKALYNLPRVKEYKSVSNIYNLNFLFRVSSKKGLLRTYADALLGIRGAHTKGNFNFDSFFNHSDKHENIKMNNEIFLGYGIGGGIGVYPNQNFGILIGCNYMGSSDLPYINEENITTRSNSGWDKLLQEGFDSYAQTIQASYFNPYVKLNFTIIN</sequence>
<reference evidence="1 2" key="1">
    <citation type="submission" date="2021-05" db="EMBL/GenBank/DDBJ databases">
        <title>Comparative genomic studies on the polysaccharide-degrading batcterial strains of the Flammeovirga genus.</title>
        <authorList>
            <person name="Zewei F."/>
            <person name="Zheng Z."/>
            <person name="Yu L."/>
            <person name="Ruyue G."/>
            <person name="Yanhong M."/>
            <person name="Yuanyuan C."/>
            <person name="Jingyan G."/>
            <person name="Wenjun H."/>
        </authorList>
    </citation>
    <scope>NUCLEOTIDE SEQUENCE [LARGE SCALE GENOMIC DNA]</scope>
    <source>
        <strain evidence="1 2">NBRC:100898</strain>
    </source>
</reference>
<evidence type="ECO:0008006" key="3">
    <source>
        <dbReference type="Google" id="ProtNLM"/>
    </source>
</evidence>
<accession>A0AAX1MZX0</accession>
<dbReference type="KEGG" id="fya:KMW28_14085"/>
<name>A0AAX1MZX0_9BACT</name>
<keyword evidence="2" id="KW-1185">Reference proteome</keyword>
<dbReference type="Proteomes" id="UP000678679">
    <property type="component" value="Chromosome 1"/>
</dbReference>
<proteinExistence type="predicted"/>
<dbReference type="EMBL" id="CP076132">
    <property type="protein sequence ID" value="QWG00780.1"/>
    <property type="molecule type" value="Genomic_DNA"/>
</dbReference>
<gene>
    <name evidence="1" type="ORF">KMW28_14085</name>
</gene>